<dbReference type="AlphaFoldDB" id="W0ACH0"/>
<name>W0ACH0_9SPHN</name>
<evidence type="ECO:0000256" key="1">
    <source>
        <dbReference type="ARBA" id="ARBA00009437"/>
    </source>
</evidence>
<dbReference type="Pfam" id="PF00126">
    <property type="entry name" value="HTH_1"/>
    <property type="match status" value="1"/>
</dbReference>
<feature type="domain" description="HTH lysR-type" evidence="5">
    <location>
        <begin position="6"/>
        <end position="63"/>
    </location>
</feature>
<organism evidence="6 7">
    <name type="scientific">Sphingomonas sanxanigenens DSM 19645 = NX02</name>
    <dbReference type="NCBI Taxonomy" id="1123269"/>
    <lineage>
        <taxon>Bacteria</taxon>
        <taxon>Pseudomonadati</taxon>
        <taxon>Pseudomonadota</taxon>
        <taxon>Alphaproteobacteria</taxon>
        <taxon>Sphingomonadales</taxon>
        <taxon>Sphingomonadaceae</taxon>
        <taxon>Sphingomonas</taxon>
    </lineage>
</organism>
<dbReference type="InterPro" id="IPR036388">
    <property type="entry name" value="WH-like_DNA-bd_sf"/>
</dbReference>
<keyword evidence="7" id="KW-1185">Reference proteome</keyword>
<dbReference type="InterPro" id="IPR036390">
    <property type="entry name" value="WH_DNA-bd_sf"/>
</dbReference>
<dbReference type="KEGG" id="ssan:NX02_08280"/>
<dbReference type="InterPro" id="IPR058163">
    <property type="entry name" value="LysR-type_TF_proteobact-type"/>
</dbReference>
<keyword evidence="4" id="KW-0804">Transcription</keyword>
<protein>
    <recommendedName>
        <fullName evidence="5">HTH lysR-type domain-containing protein</fullName>
    </recommendedName>
</protein>
<dbReference type="GO" id="GO:0043565">
    <property type="term" value="F:sequence-specific DNA binding"/>
    <property type="evidence" value="ECO:0007669"/>
    <property type="project" value="TreeGrafter"/>
</dbReference>
<dbReference type="PROSITE" id="PS50931">
    <property type="entry name" value="HTH_LYSR"/>
    <property type="match status" value="1"/>
</dbReference>
<dbReference type="EMBL" id="CP006644">
    <property type="protein sequence ID" value="AHE53380.1"/>
    <property type="molecule type" value="Genomic_DNA"/>
</dbReference>
<comment type="similarity">
    <text evidence="1">Belongs to the LysR transcriptional regulatory family.</text>
</comment>
<keyword evidence="3" id="KW-0238">DNA-binding</keyword>
<dbReference type="PANTHER" id="PTHR30537">
    <property type="entry name" value="HTH-TYPE TRANSCRIPTIONAL REGULATOR"/>
    <property type="match status" value="1"/>
</dbReference>
<evidence type="ECO:0000256" key="4">
    <source>
        <dbReference type="ARBA" id="ARBA00023163"/>
    </source>
</evidence>
<dbReference type="SUPFAM" id="SSF46785">
    <property type="entry name" value="Winged helix' DNA-binding domain"/>
    <property type="match status" value="1"/>
</dbReference>
<dbReference type="PANTHER" id="PTHR30537:SF79">
    <property type="entry name" value="TRANSCRIPTIONAL REGULATOR-RELATED"/>
    <property type="match status" value="1"/>
</dbReference>
<gene>
    <name evidence="6" type="ORF">NX02_08280</name>
</gene>
<dbReference type="GO" id="GO:0006351">
    <property type="term" value="P:DNA-templated transcription"/>
    <property type="evidence" value="ECO:0007669"/>
    <property type="project" value="TreeGrafter"/>
</dbReference>
<dbReference type="Gene3D" id="3.40.190.10">
    <property type="entry name" value="Periplasmic binding protein-like II"/>
    <property type="match status" value="2"/>
</dbReference>
<dbReference type="PATRIC" id="fig|1123269.5.peg.1622"/>
<proteinExistence type="inferred from homology"/>
<evidence type="ECO:0000256" key="2">
    <source>
        <dbReference type="ARBA" id="ARBA00023015"/>
    </source>
</evidence>
<dbReference type="HOGENOM" id="CLU_039613_37_0_5"/>
<reference evidence="6 7" key="1">
    <citation type="submission" date="2013-07" db="EMBL/GenBank/DDBJ databases">
        <title>Completed genome of Sphingomonas sanxanigenens NX02.</title>
        <authorList>
            <person name="Ma T."/>
            <person name="Huang H."/>
            <person name="Wu M."/>
            <person name="Li X."/>
            <person name="Li G."/>
        </authorList>
    </citation>
    <scope>NUCLEOTIDE SEQUENCE [LARGE SCALE GENOMIC DNA]</scope>
    <source>
        <strain evidence="6 7">NX02</strain>
    </source>
</reference>
<evidence type="ECO:0000256" key="3">
    <source>
        <dbReference type="ARBA" id="ARBA00023125"/>
    </source>
</evidence>
<dbReference type="InterPro" id="IPR005119">
    <property type="entry name" value="LysR_subst-bd"/>
</dbReference>
<dbReference type="STRING" id="1123269.NX02_08280"/>
<sequence length="328" mass="35053">MLRNAPPLESIEIFVAAAHGQSFRAVARKLALSPSAVSRRIAGLEVFLGTALFDRSAPAPVLSAEGRRYLALVEPAIATIRGATVALREGEPERLRIATSHSLAATWLMPRAAALRRDHGLDIDVLPTRSFDALRADEAHLAIWGGLEVPDDMIADHLFEAQLMPVAAPRLADGRLPPTSEAELGDFPLLAVSTPERIWERFLAGAGLFPARLDLRRHATLQLMYEAAVAGAGVGLAMPLVAEPFLNSGRLVPCAAMTPRSIGEIYRIYRPARRAARSSAEHRFAGWLAAEVRHSLDGFAALAAMRPVDAANRAVSVPPGTAADAGKA</sequence>
<evidence type="ECO:0000259" key="5">
    <source>
        <dbReference type="PROSITE" id="PS50931"/>
    </source>
</evidence>
<dbReference type="GO" id="GO:0003700">
    <property type="term" value="F:DNA-binding transcription factor activity"/>
    <property type="evidence" value="ECO:0007669"/>
    <property type="project" value="InterPro"/>
</dbReference>
<accession>W0ACH0</accession>
<dbReference type="Gene3D" id="1.10.10.10">
    <property type="entry name" value="Winged helix-like DNA-binding domain superfamily/Winged helix DNA-binding domain"/>
    <property type="match status" value="1"/>
</dbReference>
<dbReference type="Proteomes" id="UP000018851">
    <property type="component" value="Chromosome"/>
</dbReference>
<dbReference type="SUPFAM" id="SSF53850">
    <property type="entry name" value="Periplasmic binding protein-like II"/>
    <property type="match status" value="1"/>
</dbReference>
<dbReference type="Pfam" id="PF03466">
    <property type="entry name" value="LysR_substrate"/>
    <property type="match status" value="1"/>
</dbReference>
<dbReference type="RefSeq" id="WP_025291637.1">
    <property type="nucleotide sequence ID" value="NZ_CP006644.1"/>
</dbReference>
<evidence type="ECO:0000313" key="6">
    <source>
        <dbReference type="EMBL" id="AHE53380.1"/>
    </source>
</evidence>
<keyword evidence="2" id="KW-0805">Transcription regulation</keyword>
<dbReference type="InterPro" id="IPR000847">
    <property type="entry name" value="LysR_HTH_N"/>
</dbReference>
<evidence type="ECO:0000313" key="7">
    <source>
        <dbReference type="Proteomes" id="UP000018851"/>
    </source>
</evidence>
<dbReference type="eggNOG" id="COG0583">
    <property type="taxonomic scope" value="Bacteria"/>
</dbReference>